<protein>
    <submittedName>
        <fullName evidence="1">13081_t:CDS:1</fullName>
    </submittedName>
</protein>
<gene>
    <name evidence="1" type="ORF">DHETER_LOCUS15007</name>
</gene>
<proteinExistence type="predicted"/>
<accession>A0ACA9QP40</accession>
<dbReference type="Proteomes" id="UP000789702">
    <property type="component" value="Unassembled WGS sequence"/>
</dbReference>
<reference evidence="1" key="1">
    <citation type="submission" date="2021-06" db="EMBL/GenBank/DDBJ databases">
        <authorList>
            <person name="Kallberg Y."/>
            <person name="Tangrot J."/>
            <person name="Rosling A."/>
        </authorList>
    </citation>
    <scope>NUCLEOTIDE SEQUENCE</scope>
    <source>
        <strain evidence="1">IL203A</strain>
    </source>
</reference>
<comment type="caution">
    <text evidence="1">The sequence shown here is derived from an EMBL/GenBank/DDBJ whole genome shotgun (WGS) entry which is preliminary data.</text>
</comment>
<name>A0ACA9QP40_9GLOM</name>
<sequence>MTHAMYKRTQAGCEDVIQNAIATCPVPAIISTNSFKSYYSELKTKTSKTHSLI</sequence>
<feature type="non-terminal residue" evidence="1">
    <location>
        <position position="53"/>
    </location>
</feature>
<evidence type="ECO:0000313" key="2">
    <source>
        <dbReference type="Proteomes" id="UP000789702"/>
    </source>
</evidence>
<evidence type="ECO:0000313" key="1">
    <source>
        <dbReference type="EMBL" id="CAG8756841.1"/>
    </source>
</evidence>
<dbReference type="EMBL" id="CAJVPU010049121">
    <property type="protein sequence ID" value="CAG8756841.1"/>
    <property type="molecule type" value="Genomic_DNA"/>
</dbReference>
<keyword evidence="2" id="KW-1185">Reference proteome</keyword>
<organism evidence="1 2">
    <name type="scientific">Dentiscutata heterogama</name>
    <dbReference type="NCBI Taxonomy" id="1316150"/>
    <lineage>
        <taxon>Eukaryota</taxon>
        <taxon>Fungi</taxon>
        <taxon>Fungi incertae sedis</taxon>
        <taxon>Mucoromycota</taxon>
        <taxon>Glomeromycotina</taxon>
        <taxon>Glomeromycetes</taxon>
        <taxon>Diversisporales</taxon>
        <taxon>Gigasporaceae</taxon>
        <taxon>Dentiscutata</taxon>
    </lineage>
</organism>